<dbReference type="RefSeq" id="WP_256401260.1">
    <property type="nucleotide sequence ID" value="NZ_JANHJR010000003.1"/>
</dbReference>
<sequence>MKRSKQTAAILLTVALLGALAAPAAAVAPDNNSSTDTPDNDTTTTTPSPPTTTPEDNGTDSDDGDETVHVDAGSDQSPGGIVVNVGDGNGDEIDTSDRAAQVGPNVVIHDYGYVKGEDKAWFELTVKRPSGVELAYRDVFRGLDTRQSSQKIVTGTVNTYSLDEGTYRVEVPATRYDGGARVTLGAGENYATIPINTPGNGQTVLDRLVSLGLALAAIGAFMAGIIVRVGYKFYRKQETGDPETLDGTKIEGGTVGIDHSETSGGDGR</sequence>
<comment type="caution">
    <text evidence="3">The sequence shown here is derived from an EMBL/GenBank/DDBJ whole genome shotgun (WGS) entry which is preliminary data.</text>
</comment>
<feature type="compositionally biased region" description="Low complexity" evidence="1">
    <location>
        <begin position="25"/>
        <end position="46"/>
    </location>
</feature>
<feature type="transmembrane region" description="Helical" evidence="2">
    <location>
        <begin position="208"/>
        <end position="227"/>
    </location>
</feature>
<keyword evidence="2" id="KW-0472">Membrane</keyword>
<evidence type="ECO:0000256" key="1">
    <source>
        <dbReference type="SAM" id="MobiDB-lite"/>
    </source>
</evidence>
<evidence type="ECO:0000256" key="2">
    <source>
        <dbReference type="SAM" id="Phobius"/>
    </source>
</evidence>
<accession>A0ABD6DNI9</accession>
<keyword evidence="4" id="KW-1185">Reference proteome</keyword>
<dbReference type="EMBL" id="JBHUDO010000003">
    <property type="protein sequence ID" value="MFD1646658.1"/>
    <property type="molecule type" value="Genomic_DNA"/>
</dbReference>
<organism evidence="3 4">
    <name type="scientific">Haloarchaeobius litoreus</name>
    <dbReference type="NCBI Taxonomy" id="755306"/>
    <lineage>
        <taxon>Archaea</taxon>
        <taxon>Methanobacteriati</taxon>
        <taxon>Methanobacteriota</taxon>
        <taxon>Stenosarchaea group</taxon>
        <taxon>Halobacteria</taxon>
        <taxon>Halobacteriales</taxon>
        <taxon>Halorubellaceae</taxon>
        <taxon>Haloarchaeobius</taxon>
    </lineage>
</organism>
<dbReference type="InterPro" id="IPR058376">
    <property type="entry name" value="DUF8063"/>
</dbReference>
<feature type="region of interest" description="Disordered" evidence="1">
    <location>
        <begin position="25"/>
        <end position="98"/>
    </location>
</feature>
<reference evidence="3 4" key="1">
    <citation type="journal article" date="2019" name="Int. J. Syst. Evol. Microbiol.">
        <title>The Global Catalogue of Microorganisms (GCM) 10K type strain sequencing project: providing services to taxonomists for standard genome sequencing and annotation.</title>
        <authorList>
            <consortium name="The Broad Institute Genomics Platform"/>
            <consortium name="The Broad Institute Genome Sequencing Center for Infectious Disease"/>
            <person name="Wu L."/>
            <person name="Ma J."/>
        </authorList>
    </citation>
    <scope>NUCLEOTIDE SEQUENCE [LARGE SCALE GENOMIC DNA]</scope>
    <source>
        <strain evidence="3 4">CGMCC 1.10390</strain>
    </source>
</reference>
<name>A0ABD6DNI9_9EURY</name>
<dbReference type="Pfam" id="PF26259">
    <property type="entry name" value="DUF8063"/>
    <property type="match status" value="1"/>
</dbReference>
<dbReference type="Proteomes" id="UP001597034">
    <property type="component" value="Unassembled WGS sequence"/>
</dbReference>
<evidence type="ECO:0000313" key="4">
    <source>
        <dbReference type="Proteomes" id="UP001597034"/>
    </source>
</evidence>
<keyword evidence="2" id="KW-1133">Transmembrane helix</keyword>
<keyword evidence="2" id="KW-0812">Transmembrane</keyword>
<feature type="region of interest" description="Disordered" evidence="1">
    <location>
        <begin position="240"/>
        <end position="268"/>
    </location>
</feature>
<dbReference type="AlphaFoldDB" id="A0ABD6DNI9"/>
<protein>
    <submittedName>
        <fullName evidence="3">Uncharacterized protein</fullName>
    </submittedName>
</protein>
<evidence type="ECO:0000313" key="3">
    <source>
        <dbReference type="EMBL" id="MFD1646658.1"/>
    </source>
</evidence>
<proteinExistence type="predicted"/>
<gene>
    <name evidence="3" type="ORF">ACFSBL_13285</name>
</gene>